<protein>
    <submittedName>
        <fullName evidence="3">Uncharacterized protein</fullName>
    </submittedName>
</protein>
<proteinExistence type="predicted"/>
<sequence length="764" mass="80252">MPLRCRLALLSVALCAPLVARTVWADVPAPSTARAAPAAPAVSAAPTARMTSAPPVRGEPLRLLSAAGGAVYAQLADKTVVGLSSGEVVVDARARSEARTVVGRVLCAAGTHPPAPRALAPVVAAAVPGLSPPPPPPPPPRIVCLRAATVGGAGDEPTRRTLMLLDSAGVRREVASGSEEGYRVVPLGIHLDAQGKLRFAYAETGVAEGQAATRFHVVEGSQRREIALTPEGLLPEGSEEGAEGEGRAEGEVEPVIQMVELGGQAWLVHREGSALVARPPDEEPVEVASSASGAFRAVVGPDGWLYVVHHDPASGTARVSSSRDGRAWSLATIDGRESGEALDAAAGSDAVYVVFSSTRGSPGGGLRAATLREGRVEEAPITVHRVREGEDLPRPLLGIDGKGFTWLTYRDLAGAKGGAKGEAKKQVWSRFGRPEELLGSAGAAEERGMGGRGSYFLLTGAGALPTFWHLASLTPSLEGADGVLVESPETNVGFSLLLSANVEARWRSVNFGLSYAQGIVDEAAESIEDAAGVLSGFVQADDVLWGHDLRLSVLWGRYRGSTTAFVASGEGGEMEIRSSYIDTQLLARNRWNIKYGLGYTHLNLPTLVHTWTSTKASVEYGFSGSFLRDVSFNNLALVLGYANVDHAAGYTSRYNGPLVDGLLGGGVAFYGHEPITTDGGGTLENEVTFHLRGNVMVGWLYFRRWASLGGFGLYVRPSYTAEVGFTGLPTEPSARDESKGIDTQGEVSLLWVRHGPSLDVGAVW</sequence>
<evidence type="ECO:0000313" key="3">
    <source>
        <dbReference type="EMBL" id="EYF05726.1"/>
    </source>
</evidence>
<name>A0A017TAT9_9BACT</name>
<keyword evidence="4" id="KW-1185">Reference proteome</keyword>
<feature type="region of interest" description="Disordered" evidence="1">
    <location>
        <begin position="35"/>
        <end position="56"/>
    </location>
</feature>
<reference evidence="3 4" key="1">
    <citation type="submission" date="2013-05" db="EMBL/GenBank/DDBJ databases">
        <title>Genome assembly of Chondromyces apiculatus DSM 436.</title>
        <authorList>
            <person name="Sharma G."/>
            <person name="Khatri I."/>
            <person name="Kaur C."/>
            <person name="Mayilraj S."/>
            <person name="Subramanian S."/>
        </authorList>
    </citation>
    <scope>NUCLEOTIDE SEQUENCE [LARGE SCALE GENOMIC DNA]</scope>
    <source>
        <strain evidence="3 4">DSM 436</strain>
    </source>
</reference>
<evidence type="ECO:0000256" key="2">
    <source>
        <dbReference type="SAM" id="SignalP"/>
    </source>
</evidence>
<gene>
    <name evidence="3" type="ORF">CAP_3016</name>
</gene>
<feature type="compositionally biased region" description="Low complexity" evidence="1">
    <location>
        <begin position="35"/>
        <end position="49"/>
    </location>
</feature>
<dbReference type="RefSeq" id="WP_156040845.1">
    <property type="nucleotide sequence ID" value="NZ_ASRX01000021.1"/>
</dbReference>
<dbReference type="Proteomes" id="UP000019678">
    <property type="component" value="Unassembled WGS sequence"/>
</dbReference>
<dbReference type="OrthoDB" id="9817522at2"/>
<accession>A0A017TAT9</accession>
<evidence type="ECO:0000313" key="4">
    <source>
        <dbReference type="Proteomes" id="UP000019678"/>
    </source>
</evidence>
<comment type="caution">
    <text evidence="3">The sequence shown here is derived from an EMBL/GenBank/DDBJ whole genome shotgun (WGS) entry which is preliminary data.</text>
</comment>
<dbReference type="AlphaFoldDB" id="A0A017TAT9"/>
<keyword evidence="2" id="KW-0732">Signal</keyword>
<dbReference type="EMBL" id="ASRX01000021">
    <property type="protein sequence ID" value="EYF05726.1"/>
    <property type="molecule type" value="Genomic_DNA"/>
</dbReference>
<evidence type="ECO:0000256" key="1">
    <source>
        <dbReference type="SAM" id="MobiDB-lite"/>
    </source>
</evidence>
<feature type="signal peptide" evidence="2">
    <location>
        <begin position="1"/>
        <end position="25"/>
    </location>
</feature>
<organism evidence="3 4">
    <name type="scientific">Chondromyces apiculatus DSM 436</name>
    <dbReference type="NCBI Taxonomy" id="1192034"/>
    <lineage>
        <taxon>Bacteria</taxon>
        <taxon>Pseudomonadati</taxon>
        <taxon>Myxococcota</taxon>
        <taxon>Polyangia</taxon>
        <taxon>Polyangiales</taxon>
        <taxon>Polyangiaceae</taxon>
        <taxon>Chondromyces</taxon>
    </lineage>
</organism>
<feature type="chain" id="PRO_5001500405" evidence="2">
    <location>
        <begin position="26"/>
        <end position="764"/>
    </location>
</feature>